<evidence type="ECO:0000256" key="9">
    <source>
        <dbReference type="ARBA" id="ARBA00030523"/>
    </source>
</evidence>
<evidence type="ECO:0000313" key="10">
    <source>
        <dbReference type="EMBL" id="KAG8517274.1"/>
    </source>
</evidence>
<evidence type="ECO:0000256" key="1">
    <source>
        <dbReference type="ARBA" id="ARBA00004642"/>
    </source>
</evidence>
<evidence type="ECO:0000256" key="2">
    <source>
        <dbReference type="ARBA" id="ARBA00008585"/>
    </source>
</evidence>
<keyword evidence="4" id="KW-0132">Cell division</keyword>
<dbReference type="InterPro" id="IPR019440">
    <property type="entry name" value="MAU2"/>
</dbReference>
<keyword evidence="8" id="KW-0131">Cell cycle</keyword>
<keyword evidence="7" id="KW-0539">Nucleus</keyword>
<dbReference type="SMART" id="SM00028">
    <property type="entry name" value="TPR"/>
    <property type="match status" value="4"/>
</dbReference>
<dbReference type="AlphaFoldDB" id="A0A8J6A8Y5"/>
<dbReference type="GO" id="GO:0051301">
    <property type="term" value="P:cell division"/>
    <property type="evidence" value="ECO:0007669"/>
    <property type="project" value="UniProtKB-KW"/>
</dbReference>
<evidence type="ECO:0000256" key="8">
    <source>
        <dbReference type="ARBA" id="ARBA00023306"/>
    </source>
</evidence>
<evidence type="ECO:0000256" key="4">
    <source>
        <dbReference type="ARBA" id="ARBA00022618"/>
    </source>
</evidence>
<dbReference type="GO" id="GO:0005654">
    <property type="term" value="C:nucleoplasm"/>
    <property type="evidence" value="ECO:0007669"/>
    <property type="project" value="UniProtKB-SubCell"/>
</dbReference>
<gene>
    <name evidence="10" type="ORF">J0S82_009216</name>
</gene>
<dbReference type="OrthoDB" id="5565328at2759"/>
<dbReference type="Proteomes" id="UP000700334">
    <property type="component" value="Unassembled WGS sequence"/>
</dbReference>
<keyword evidence="6" id="KW-0159">Chromosome partition</keyword>
<sequence length="653" mass="73234">MAAQAVAAAQAAAQAAQAEAAESWYLALLGFAEHFRTSSPPKIRLCVHCLQAVFPFKPPQRIEARTHLQLGSVLYHHTKNSEQARSHLEKAVSAGGAVSGEALGDAYRGSSRGTARLWGPPRPRPTPYLTSPWLISQQIPQFEDVKFEAASLLSELYCQENSVDAAKPLLRKAIQISQQTPYWHCRLLFQLAQLHTLEKDLVSACDLLGVGAEYARVVGSEYTRALFLLSKGMLLLMERKLQEVHPLLTLCGQIVENWQGNPIQKESLRVFFLVLQVTHYLDAGQVKSVKPCLKQLQQCIQTISTLHDDEILPSNPADLFHWLPKEHMCVLVYLVTVMHSMQAGYLEKAQKYTDKALMQLEKLKMLDCSPILSSFQVILLEHIIMCRLVTGHKATALQEISQVCQLCQQSPRLFSNHAAQLHTLLGLYCVSVNCMDNAEAQFTTALRLTNHQELWAFIVTNLASVYIREGNRHQEVLYSLLERINPDHSFPVSSHCLRAAAFYVRGLFSFFQGRYNEAKRFLRETLKMSNAEDLNRLTACSLVLLGHIFYVLGNHRESNNMVVPAMQLASKIPDMSVQLWSSALLRDLNKACGNTMDAHEAAQMHQNFSQQLLQDHIEACSLPEHNLITWTDGPPPVQFQAQNGPNTSLASLL</sequence>
<proteinExistence type="inferred from homology"/>
<evidence type="ECO:0000256" key="3">
    <source>
        <dbReference type="ARBA" id="ARBA00017198"/>
    </source>
</evidence>
<reference evidence="10" key="1">
    <citation type="journal article" date="2021" name="Evol. Appl.">
        <title>The genome of the Pyrenean desman and the effects of bottlenecks and inbreeding on the genomic landscape of an endangered species.</title>
        <authorList>
            <person name="Escoda L."/>
            <person name="Castresana J."/>
        </authorList>
    </citation>
    <scope>NUCLEOTIDE SEQUENCE</scope>
    <source>
        <strain evidence="10">IBE-C5619</strain>
    </source>
</reference>
<dbReference type="Pfam" id="PF10345">
    <property type="entry name" value="Cohesin_load"/>
    <property type="match status" value="2"/>
</dbReference>
<name>A0A8J6A8Y5_GALPY</name>
<keyword evidence="11" id="KW-1185">Reference proteome</keyword>
<organism evidence="10 11">
    <name type="scientific">Galemys pyrenaicus</name>
    <name type="common">Iberian desman</name>
    <name type="synonym">Pyrenean desman</name>
    <dbReference type="NCBI Taxonomy" id="202257"/>
    <lineage>
        <taxon>Eukaryota</taxon>
        <taxon>Metazoa</taxon>
        <taxon>Chordata</taxon>
        <taxon>Craniata</taxon>
        <taxon>Vertebrata</taxon>
        <taxon>Euteleostomi</taxon>
        <taxon>Mammalia</taxon>
        <taxon>Eutheria</taxon>
        <taxon>Laurasiatheria</taxon>
        <taxon>Eulipotyphla</taxon>
        <taxon>Talpidae</taxon>
        <taxon>Galemys</taxon>
    </lineage>
</organism>
<evidence type="ECO:0000256" key="6">
    <source>
        <dbReference type="ARBA" id="ARBA00022829"/>
    </source>
</evidence>
<evidence type="ECO:0000256" key="7">
    <source>
        <dbReference type="ARBA" id="ARBA00023242"/>
    </source>
</evidence>
<dbReference type="InterPro" id="IPR019734">
    <property type="entry name" value="TPR_rpt"/>
</dbReference>
<dbReference type="PANTHER" id="PTHR21394">
    <property type="entry name" value="MAU2 CHROMATID COHESION FACTOR HOMOLOG"/>
    <property type="match status" value="1"/>
</dbReference>
<dbReference type="SUPFAM" id="SSF48452">
    <property type="entry name" value="TPR-like"/>
    <property type="match status" value="2"/>
</dbReference>
<comment type="subcellular location">
    <subcellularLocation>
        <location evidence="1">Nucleus</location>
        <location evidence="1">Nucleoplasm</location>
    </subcellularLocation>
</comment>
<accession>A0A8J6A8Y5</accession>
<dbReference type="InterPro" id="IPR011990">
    <property type="entry name" value="TPR-like_helical_dom_sf"/>
</dbReference>
<dbReference type="GO" id="GO:0007064">
    <property type="term" value="P:mitotic sister chromatid cohesion"/>
    <property type="evidence" value="ECO:0007669"/>
    <property type="project" value="InterPro"/>
</dbReference>
<dbReference type="EMBL" id="JAGFMF010011659">
    <property type="protein sequence ID" value="KAG8517274.1"/>
    <property type="molecule type" value="Genomic_DNA"/>
</dbReference>
<comment type="similarity">
    <text evidence="2">Belongs to the SCC4/mau-2 family.</text>
</comment>
<evidence type="ECO:0000313" key="11">
    <source>
        <dbReference type="Proteomes" id="UP000700334"/>
    </source>
</evidence>
<keyword evidence="5" id="KW-0498">Mitosis</keyword>
<protein>
    <recommendedName>
        <fullName evidence="3">MAU2 chromatid cohesion factor homolog</fullName>
    </recommendedName>
    <alternativeName>
        <fullName evidence="9">Cohesin loading complex subunit SCC4 homolog</fullName>
    </alternativeName>
</protein>
<evidence type="ECO:0000256" key="5">
    <source>
        <dbReference type="ARBA" id="ARBA00022776"/>
    </source>
</evidence>
<comment type="caution">
    <text evidence="10">The sequence shown here is derived from an EMBL/GenBank/DDBJ whole genome shotgun (WGS) entry which is preliminary data.</text>
</comment>
<dbReference type="Gene3D" id="1.25.40.10">
    <property type="entry name" value="Tetratricopeptide repeat domain"/>
    <property type="match status" value="2"/>
</dbReference>
<dbReference type="GO" id="GO:0007059">
    <property type="term" value="P:chromosome segregation"/>
    <property type="evidence" value="ECO:0007669"/>
    <property type="project" value="UniProtKB-KW"/>
</dbReference>